<reference evidence="1" key="1">
    <citation type="submission" date="2019-11" db="EMBL/GenBank/DDBJ databases">
        <authorList>
            <person name="Feng L."/>
        </authorList>
    </citation>
    <scope>NUCLEOTIDE SEQUENCE</scope>
    <source>
        <strain evidence="1">EMassiliensisLFYP7</strain>
    </source>
</reference>
<proteinExistence type="predicted"/>
<sequence>MEENLSEYIYLWDGSEPGWALFNLADEGCPPIYIIQNTITKIGLIIEDENEENQVIKRMLNENVKIINDTWDD</sequence>
<name>A0A6N3H4X6_9ENTR</name>
<organism evidence="1">
    <name type="scientific">Phytobacter massiliensis</name>
    <dbReference type="NCBI Taxonomy" id="1485952"/>
    <lineage>
        <taxon>Bacteria</taxon>
        <taxon>Pseudomonadati</taxon>
        <taxon>Pseudomonadota</taxon>
        <taxon>Gammaproteobacteria</taxon>
        <taxon>Enterobacterales</taxon>
        <taxon>Enterobacteriaceae</taxon>
        <taxon>Phytobacter</taxon>
    </lineage>
</organism>
<evidence type="ECO:0000313" key="1">
    <source>
        <dbReference type="EMBL" id="VYU71785.1"/>
    </source>
</evidence>
<dbReference type="AlphaFoldDB" id="A0A6N3H4X6"/>
<accession>A0A6N3H4X6</accession>
<dbReference type="RefSeq" id="WP_156566939.1">
    <property type="nucleotide sequence ID" value="NZ_CACRTZ010000037.1"/>
</dbReference>
<dbReference type="EMBL" id="CACRTZ010000037">
    <property type="protein sequence ID" value="VYU71785.1"/>
    <property type="molecule type" value="Genomic_DNA"/>
</dbReference>
<gene>
    <name evidence="1" type="ORF">EMLFYP7_03630</name>
</gene>
<protein>
    <submittedName>
        <fullName evidence="1">Uncharacterized protein</fullName>
    </submittedName>
</protein>